<accession>A0ABD2WAZ4</accession>
<dbReference type="Proteomes" id="UP001627154">
    <property type="component" value="Unassembled WGS sequence"/>
</dbReference>
<dbReference type="AlphaFoldDB" id="A0ABD2WAZ4"/>
<keyword evidence="2" id="KW-1185">Reference proteome</keyword>
<comment type="caution">
    <text evidence="1">The sequence shown here is derived from an EMBL/GenBank/DDBJ whole genome shotgun (WGS) entry which is preliminary data.</text>
</comment>
<organism evidence="1 2">
    <name type="scientific">Trichogramma kaykai</name>
    <dbReference type="NCBI Taxonomy" id="54128"/>
    <lineage>
        <taxon>Eukaryota</taxon>
        <taxon>Metazoa</taxon>
        <taxon>Ecdysozoa</taxon>
        <taxon>Arthropoda</taxon>
        <taxon>Hexapoda</taxon>
        <taxon>Insecta</taxon>
        <taxon>Pterygota</taxon>
        <taxon>Neoptera</taxon>
        <taxon>Endopterygota</taxon>
        <taxon>Hymenoptera</taxon>
        <taxon>Apocrita</taxon>
        <taxon>Proctotrupomorpha</taxon>
        <taxon>Chalcidoidea</taxon>
        <taxon>Trichogrammatidae</taxon>
        <taxon>Trichogramma</taxon>
    </lineage>
</organism>
<name>A0ABD2WAZ4_9HYME</name>
<sequence length="143" mass="16447">MLHSNDRYQHSSSSSTVIIIYYPRSQQKSLEQQQQLTHMYTKVSEARRCNRQSECVNRCNGNFQSLIIATRFNKSYLRSKYSAKLLRLPRYSSSSSLLVRVAAPRDFTGCSYISSTPHRRVEMPLSLDGEYYITCQSASGKSK</sequence>
<evidence type="ECO:0000313" key="1">
    <source>
        <dbReference type="EMBL" id="KAL3390250.1"/>
    </source>
</evidence>
<dbReference type="EMBL" id="JBJJXI010000120">
    <property type="protein sequence ID" value="KAL3390250.1"/>
    <property type="molecule type" value="Genomic_DNA"/>
</dbReference>
<gene>
    <name evidence="1" type="ORF">TKK_014794</name>
</gene>
<protein>
    <submittedName>
        <fullName evidence="1">Uncharacterized protein</fullName>
    </submittedName>
</protein>
<evidence type="ECO:0000313" key="2">
    <source>
        <dbReference type="Proteomes" id="UP001627154"/>
    </source>
</evidence>
<proteinExistence type="predicted"/>
<reference evidence="1 2" key="1">
    <citation type="journal article" date="2024" name="bioRxiv">
        <title>A reference genome for Trichogramma kaykai: A tiny desert-dwelling parasitoid wasp with competing sex-ratio distorters.</title>
        <authorList>
            <person name="Culotta J."/>
            <person name="Lindsey A.R."/>
        </authorList>
    </citation>
    <scope>NUCLEOTIDE SEQUENCE [LARGE SCALE GENOMIC DNA]</scope>
    <source>
        <strain evidence="1 2">KSX58</strain>
    </source>
</reference>